<protein>
    <recommendedName>
        <fullName evidence="3">DUF1499 domain-containing protein</fullName>
    </recommendedName>
</protein>
<accession>A0ABM9A2F1</accession>
<evidence type="ECO:0008006" key="3">
    <source>
        <dbReference type="Google" id="ProtNLM"/>
    </source>
</evidence>
<sequence length="178" mass="20065">MPLTLLTGLECYGYINSKVKAYANMLKTNYLVLTLAVVSISGCSQGVANMKSRVELPCGDKPNCVSTQDLRKEYRLDPYVLKKGVTIVQIEAAALTLPRSKVISKTDDYLHITCTTKILRFVDDLELEIQGEKLLVRSESRVGYSDFGVNRKRADELRKILLENDLIHPDNLVKHYSK</sequence>
<proteinExistence type="predicted"/>
<dbReference type="PANTHER" id="PTHR34801:SF6">
    <property type="entry name" value="SLL1620 PROTEIN"/>
    <property type="match status" value="1"/>
</dbReference>
<reference evidence="1" key="1">
    <citation type="submission" date="2021-11" db="EMBL/GenBank/DDBJ databases">
        <authorList>
            <person name="Rodrigo-Torres L."/>
            <person name="Arahal R. D."/>
            <person name="Lucena T."/>
        </authorList>
    </citation>
    <scope>NUCLEOTIDE SEQUENCE</scope>
    <source>
        <strain evidence="1">CECT 7928</strain>
    </source>
</reference>
<dbReference type="Proteomes" id="UP000838748">
    <property type="component" value="Unassembled WGS sequence"/>
</dbReference>
<evidence type="ECO:0000313" key="1">
    <source>
        <dbReference type="EMBL" id="CAH0538745.1"/>
    </source>
</evidence>
<gene>
    <name evidence="1" type="ORF">VMF7928_01635</name>
</gene>
<dbReference type="EMBL" id="CAKLDM010000002">
    <property type="protein sequence ID" value="CAH0538745.1"/>
    <property type="molecule type" value="Genomic_DNA"/>
</dbReference>
<dbReference type="InterPro" id="IPR010865">
    <property type="entry name" value="DUF1499"/>
</dbReference>
<dbReference type="PANTHER" id="PTHR34801">
    <property type="entry name" value="EXPRESSED PROTEIN"/>
    <property type="match status" value="1"/>
</dbReference>
<name>A0ABM9A2F1_9VIBR</name>
<organism evidence="1 2">
    <name type="scientific">Vibrio marisflavi CECT 7928</name>
    <dbReference type="NCBI Taxonomy" id="634439"/>
    <lineage>
        <taxon>Bacteria</taxon>
        <taxon>Pseudomonadati</taxon>
        <taxon>Pseudomonadota</taxon>
        <taxon>Gammaproteobacteria</taxon>
        <taxon>Vibrionales</taxon>
        <taxon>Vibrionaceae</taxon>
        <taxon>Vibrio</taxon>
    </lineage>
</organism>
<evidence type="ECO:0000313" key="2">
    <source>
        <dbReference type="Proteomes" id="UP000838748"/>
    </source>
</evidence>
<keyword evidence="2" id="KW-1185">Reference proteome</keyword>
<dbReference type="Pfam" id="PF07386">
    <property type="entry name" value="DUF1499"/>
    <property type="match status" value="1"/>
</dbReference>
<comment type="caution">
    <text evidence="1">The sequence shown here is derived from an EMBL/GenBank/DDBJ whole genome shotgun (WGS) entry which is preliminary data.</text>
</comment>